<gene>
    <name evidence="1" type="ORF">L227DRAFT_159221</name>
</gene>
<evidence type="ECO:0000313" key="1">
    <source>
        <dbReference type="EMBL" id="RPD59369.1"/>
    </source>
</evidence>
<reference evidence="1" key="1">
    <citation type="journal article" date="2018" name="Genome Biol. Evol.">
        <title>Genomics and development of Lentinus tigrinus, a white-rot wood-decaying mushroom with dimorphic fruiting bodies.</title>
        <authorList>
            <person name="Wu B."/>
            <person name="Xu Z."/>
            <person name="Knudson A."/>
            <person name="Carlson A."/>
            <person name="Chen N."/>
            <person name="Kovaka S."/>
            <person name="LaButti K."/>
            <person name="Lipzen A."/>
            <person name="Pennachio C."/>
            <person name="Riley R."/>
            <person name="Schakwitz W."/>
            <person name="Umezawa K."/>
            <person name="Ohm R.A."/>
            <person name="Grigoriev I.V."/>
            <person name="Nagy L.G."/>
            <person name="Gibbons J."/>
            <person name="Hibbett D."/>
        </authorList>
    </citation>
    <scope>NUCLEOTIDE SEQUENCE [LARGE SCALE GENOMIC DNA]</scope>
    <source>
        <strain evidence="1">ALCF2SS1-6</strain>
    </source>
</reference>
<dbReference type="EMBL" id="ML122270">
    <property type="protein sequence ID" value="RPD59369.1"/>
    <property type="molecule type" value="Genomic_DNA"/>
</dbReference>
<evidence type="ECO:0000313" key="2">
    <source>
        <dbReference type="Proteomes" id="UP000313359"/>
    </source>
</evidence>
<dbReference type="Proteomes" id="UP000313359">
    <property type="component" value="Unassembled WGS sequence"/>
</dbReference>
<keyword evidence="2" id="KW-1185">Reference proteome</keyword>
<accession>A0A5C2S8A9</accession>
<name>A0A5C2S8A9_9APHY</name>
<protein>
    <submittedName>
        <fullName evidence="1">Uncharacterized protein</fullName>
    </submittedName>
</protein>
<sequence length="222" mass="24332">MPASASPGYKGASPRLLPPLQKPSPSLHCMHAYCYLFHPTRPPDMFAVYHPTRPPDHPQPGAMVQAFMATTPRVSPLLVCGACDAPQPVKLDTADAPFDDTLWRASLYPGQLPFVVASARQPGAHGRNTRPDRVLQSRRRSRYHLVPACTMPSRIRKSAQQYSCSSLFSLSFLLIRLVLSLCLGPSRDYSCAGTSAIAMFDRWICGLPAPRPPSGQPRGTRP</sequence>
<proteinExistence type="predicted"/>
<dbReference type="AlphaFoldDB" id="A0A5C2S8A9"/>
<organism evidence="1 2">
    <name type="scientific">Lentinus tigrinus ALCF2SS1-6</name>
    <dbReference type="NCBI Taxonomy" id="1328759"/>
    <lineage>
        <taxon>Eukaryota</taxon>
        <taxon>Fungi</taxon>
        <taxon>Dikarya</taxon>
        <taxon>Basidiomycota</taxon>
        <taxon>Agaricomycotina</taxon>
        <taxon>Agaricomycetes</taxon>
        <taxon>Polyporales</taxon>
        <taxon>Polyporaceae</taxon>
        <taxon>Lentinus</taxon>
    </lineage>
</organism>